<dbReference type="InterPro" id="IPR003594">
    <property type="entry name" value="HATPase_dom"/>
</dbReference>
<sequence length="389" mass="43071">MTGNDNISSARESKWPWIWLAYTGFLFIDPILEPNRHIWLGTIAVFVTFLALFFGYVRATDEGRPLRFWMIGATFLLGLVTFPWNSGAITFFVYVAGFLPFSVESKRRVLALFFVESLAILGETYLFRAPGPLQIGWPNAIIGIFLLIIIGGGNIFFAEQKRAECKLRAAQEENVALAAVAERERIARDLHDVLGHTLSVIVLKAELAGRLIESDPQRAVREIADVETTARTALSEVREAIGGYRSQGLTAEMERTRKTLQSAGVALSCESPVPQLNASEETVLCLTVREAVTNIVRHAKATQCRIRFARSEDGYHSLLITDDGNQPRIREGNGLRGMRERVQSLGGRLSITTSPGVTILIELPHTTDTQNDLTPSTHSSEIKAPFVTT</sequence>
<proteinExistence type="predicted"/>
<feature type="region of interest" description="Disordered" evidence="4">
    <location>
        <begin position="367"/>
        <end position="389"/>
    </location>
</feature>
<feature type="domain" description="Histidine kinase/HSP90-like ATPase" evidence="6">
    <location>
        <begin position="283"/>
        <end position="366"/>
    </location>
</feature>
<dbReference type="Pfam" id="PF02518">
    <property type="entry name" value="HATPase_c"/>
    <property type="match status" value="1"/>
</dbReference>
<dbReference type="GO" id="GO:0016020">
    <property type="term" value="C:membrane"/>
    <property type="evidence" value="ECO:0007669"/>
    <property type="project" value="InterPro"/>
</dbReference>
<feature type="domain" description="Signal transduction histidine kinase subgroup 3 dimerisation and phosphoacceptor" evidence="7">
    <location>
        <begin position="182"/>
        <end position="248"/>
    </location>
</feature>
<accession>A0A7Y9NIZ4</accession>
<feature type="transmembrane region" description="Helical" evidence="5">
    <location>
        <begin position="39"/>
        <end position="57"/>
    </location>
</feature>
<evidence type="ECO:0000313" key="9">
    <source>
        <dbReference type="Proteomes" id="UP000534186"/>
    </source>
</evidence>
<dbReference type="EC" id="2.7.13.3" evidence="8"/>
<dbReference type="EMBL" id="JACCCV010000001">
    <property type="protein sequence ID" value="NYF50179.1"/>
    <property type="molecule type" value="Genomic_DNA"/>
</dbReference>
<dbReference type="GO" id="GO:0000155">
    <property type="term" value="F:phosphorelay sensor kinase activity"/>
    <property type="evidence" value="ECO:0007669"/>
    <property type="project" value="InterPro"/>
</dbReference>
<dbReference type="SUPFAM" id="SSF55874">
    <property type="entry name" value="ATPase domain of HSP90 chaperone/DNA topoisomerase II/histidine kinase"/>
    <property type="match status" value="1"/>
</dbReference>
<evidence type="ECO:0000256" key="3">
    <source>
        <dbReference type="ARBA" id="ARBA00023012"/>
    </source>
</evidence>
<feature type="transmembrane region" description="Helical" evidence="5">
    <location>
        <begin position="140"/>
        <end position="158"/>
    </location>
</feature>
<dbReference type="AlphaFoldDB" id="A0A7Y9NIZ4"/>
<keyword evidence="2 8" id="KW-0418">Kinase</keyword>
<feature type="transmembrane region" description="Helical" evidence="5">
    <location>
        <begin position="15"/>
        <end position="32"/>
    </location>
</feature>
<evidence type="ECO:0000256" key="2">
    <source>
        <dbReference type="ARBA" id="ARBA00022777"/>
    </source>
</evidence>
<keyword evidence="1 8" id="KW-0808">Transferase</keyword>
<keyword evidence="3" id="KW-0902">Two-component regulatory system</keyword>
<gene>
    <name evidence="8" type="ORF">HDF12_000544</name>
</gene>
<dbReference type="InterPro" id="IPR011712">
    <property type="entry name" value="Sig_transdc_His_kin_sub3_dim/P"/>
</dbReference>
<dbReference type="Gene3D" id="1.20.5.1930">
    <property type="match status" value="1"/>
</dbReference>
<name>A0A7Y9NIZ4_9BACT</name>
<dbReference type="Proteomes" id="UP000534186">
    <property type="component" value="Unassembled WGS sequence"/>
</dbReference>
<evidence type="ECO:0000256" key="5">
    <source>
        <dbReference type="SAM" id="Phobius"/>
    </source>
</evidence>
<evidence type="ECO:0000256" key="1">
    <source>
        <dbReference type="ARBA" id="ARBA00022679"/>
    </source>
</evidence>
<comment type="caution">
    <text evidence="8">The sequence shown here is derived from an EMBL/GenBank/DDBJ whole genome shotgun (WGS) entry which is preliminary data.</text>
</comment>
<dbReference type="InterPro" id="IPR036890">
    <property type="entry name" value="HATPase_C_sf"/>
</dbReference>
<reference evidence="8 9" key="1">
    <citation type="submission" date="2020-07" db="EMBL/GenBank/DDBJ databases">
        <title>Genomic Encyclopedia of Type Strains, Phase IV (KMG-V): Genome sequencing to study the core and pangenomes of soil and plant-associated prokaryotes.</title>
        <authorList>
            <person name="Whitman W."/>
        </authorList>
    </citation>
    <scope>NUCLEOTIDE SEQUENCE [LARGE SCALE GENOMIC DNA]</scope>
    <source>
        <strain evidence="8 9">M8UP30</strain>
    </source>
</reference>
<dbReference type="Pfam" id="PF07730">
    <property type="entry name" value="HisKA_3"/>
    <property type="match status" value="1"/>
</dbReference>
<dbReference type="Gene3D" id="3.30.565.10">
    <property type="entry name" value="Histidine kinase-like ATPase, C-terminal domain"/>
    <property type="match status" value="1"/>
</dbReference>
<protein>
    <submittedName>
        <fullName evidence="8">Two-component system sensor histidine kinase DesK</fullName>
        <ecNumber evidence="8">2.7.13.3</ecNumber>
    </submittedName>
</protein>
<dbReference type="PANTHER" id="PTHR24421:SF63">
    <property type="entry name" value="SENSOR HISTIDINE KINASE DESK"/>
    <property type="match status" value="1"/>
</dbReference>
<feature type="compositionally biased region" description="Polar residues" evidence="4">
    <location>
        <begin position="367"/>
        <end position="379"/>
    </location>
</feature>
<dbReference type="PANTHER" id="PTHR24421">
    <property type="entry name" value="NITRATE/NITRITE SENSOR PROTEIN NARX-RELATED"/>
    <property type="match status" value="1"/>
</dbReference>
<evidence type="ECO:0000313" key="8">
    <source>
        <dbReference type="EMBL" id="NYF50179.1"/>
    </source>
</evidence>
<keyword evidence="5" id="KW-1133">Transmembrane helix</keyword>
<feature type="transmembrane region" description="Helical" evidence="5">
    <location>
        <begin position="69"/>
        <end position="97"/>
    </location>
</feature>
<feature type="transmembrane region" description="Helical" evidence="5">
    <location>
        <begin position="109"/>
        <end position="128"/>
    </location>
</feature>
<dbReference type="CDD" id="cd16917">
    <property type="entry name" value="HATPase_UhpB-NarQ-NarX-like"/>
    <property type="match status" value="1"/>
</dbReference>
<evidence type="ECO:0000256" key="4">
    <source>
        <dbReference type="SAM" id="MobiDB-lite"/>
    </source>
</evidence>
<keyword evidence="5" id="KW-0812">Transmembrane</keyword>
<dbReference type="GO" id="GO:0046983">
    <property type="term" value="F:protein dimerization activity"/>
    <property type="evidence" value="ECO:0007669"/>
    <property type="project" value="InterPro"/>
</dbReference>
<evidence type="ECO:0000259" key="7">
    <source>
        <dbReference type="Pfam" id="PF07730"/>
    </source>
</evidence>
<keyword evidence="5" id="KW-0472">Membrane</keyword>
<dbReference type="InterPro" id="IPR050482">
    <property type="entry name" value="Sensor_HK_TwoCompSys"/>
</dbReference>
<organism evidence="8 9">
    <name type="scientific">Tunturiibacter lichenicola</name>
    <dbReference type="NCBI Taxonomy" id="2051959"/>
    <lineage>
        <taxon>Bacteria</taxon>
        <taxon>Pseudomonadati</taxon>
        <taxon>Acidobacteriota</taxon>
        <taxon>Terriglobia</taxon>
        <taxon>Terriglobales</taxon>
        <taxon>Acidobacteriaceae</taxon>
        <taxon>Tunturiibacter</taxon>
    </lineage>
</organism>
<evidence type="ECO:0000259" key="6">
    <source>
        <dbReference type="Pfam" id="PF02518"/>
    </source>
</evidence>